<proteinExistence type="predicted"/>
<organism evidence="4 5">
    <name type="scientific">Datura stramonium</name>
    <name type="common">Jimsonweed</name>
    <name type="synonym">Common thornapple</name>
    <dbReference type="NCBI Taxonomy" id="4076"/>
    <lineage>
        <taxon>Eukaryota</taxon>
        <taxon>Viridiplantae</taxon>
        <taxon>Streptophyta</taxon>
        <taxon>Embryophyta</taxon>
        <taxon>Tracheophyta</taxon>
        <taxon>Spermatophyta</taxon>
        <taxon>Magnoliopsida</taxon>
        <taxon>eudicotyledons</taxon>
        <taxon>Gunneridae</taxon>
        <taxon>Pentapetalae</taxon>
        <taxon>asterids</taxon>
        <taxon>lamiids</taxon>
        <taxon>Solanales</taxon>
        <taxon>Solanaceae</taxon>
        <taxon>Solanoideae</taxon>
        <taxon>Datureae</taxon>
        <taxon>Datura</taxon>
    </lineage>
</organism>
<dbReference type="InterPro" id="IPR011047">
    <property type="entry name" value="Quinoprotein_ADH-like_sf"/>
</dbReference>
<dbReference type="InterPro" id="IPR015943">
    <property type="entry name" value="WD40/YVTN_repeat-like_dom_sf"/>
</dbReference>
<evidence type="ECO:0000256" key="3">
    <source>
        <dbReference type="PROSITE-ProRule" id="PRU00221"/>
    </source>
</evidence>
<evidence type="ECO:0000256" key="1">
    <source>
        <dbReference type="ARBA" id="ARBA00022574"/>
    </source>
</evidence>
<protein>
    <submittedName>
        <fullName evidence="4">Poly(A)+ RNA export protein rae1</fullName>
    </submittedName>
</protein>
<dbReference type="Gene3D" id="2.130.10.10">
    <property type="entry name" value="YVTN repeat-like/Quinoprotein amine dehydrogenase"/>
    <property type="match status" value="1"/>
</dbReference>
<accession>A0ABS8WSX5</accession>
<dbReference type="Proteomes" id="UP000823775">
    <property type="component" value="Unassembled WGS sequence"/>
</dbReference>
<reference evidence="4 5" key="1">
    <citation type="journal article" date="2021" name="BMC Genomics">
        <title>Datura genome reveals duplications of psychoactive alkaloid biosynthetic genes and high mutation rate following tissue culture.</title>
        <authorList>
            <person name="Rajewski A."/>
            <person name="Carter-House D."/>
            <person name="Stajich J."/>
            <person name="Litt A."/>
        </authorList>
    </citation>
    <scope>NUCLEOTIDE SEQUENCE [LARGE SCALE GENOMIC DNA]</scope>
    <source>
        <strain evidence="4">AR-01</strain>
    </source>
</reference>
<keyword evidence="2" id="KW-0677">Repeat</keyword>
<dbReference type="PANTHER" id="PTHR10971">
    <property type="entry name" value="MRNA EXPORT FACTOR AND BUB3"/>
    <property type="match status" value="1"/>
</dbReference>
<name>A0ABS8WSX5_DATST</name>
<dbReference type="SMART" id="SM00320">
    <property type="entry name" value="WD40"/>
    <property type="match status" value="1"/>
</dbReference>
<gene>
    <name evidence="4" type="primary">RAE1_5</name>
    <name evidence="4" type="ORF">HAX54_052919</name>
</gene>
<keyword evidence="1 3" id="KW-0853">WD repeat</keyword>
<evidence type="ECO:0000313" key="5">
    <source>
        <dbReference type="Proteomes" id="UP000823775"/>
    </source>
</evidence>
<feature type="repeat" description="WD" evidence="3">
    <location>
        <begin position="97"/>
        <end position="131"/>
    </location>
</feature>
<evidence type="ECO:0000313" key="4">
    <source>
        <dbReference type="EMBL" id="MCE3214634.1"/>
    </source>
</evidence>
<dbReference type="EMBL" id="JACEIK010009725">
    <property type="protein sequence ID" value="MCE3214634.1"/>
    <property type="molecule type" value="Genomic_DNA"/>
</dbReference>
<sequence>MGVNYSFVRSLIVLRGGPQNAAGNSMTHILLIKFAHLPPAPTYVCISMSLPSLINKVSWLALYLKRIWVGVHHLDDSQQSKNFTFKCHREGNEIYSVNSLNFHPAHGTFATAGSDGAFNFWDKDSKQRLKAMSRCSQPIPCSAFNNDGSIYAYAVCYDWSKGAENHNPSTAKTYIYLHFPQESEVKGKPRIGTSGRK</sequence>
<comment type="caution">
    <text evidence="4">The sequence shown here is derived from an EMBL/GenBank/DDBJ whole genome shotgun (WGS) entry which is preliminary data.</text>
</comment>
<dbReference type="SUPFAM" id="SSF50998">
    <property type="entry name" value="Quinoprotein alcohol dehydrogenase-like"/>
    <property type="match status" value="1"/>
</dbReference>
<dbReference type="InterPro" id="IPR001680">
    <property type="entry name" value="WD40_rpt"/>
</dbReference>
<dbReference type="PROSITE" id="PS50082">
    <property type="entry name" value="WD_REPEATS_2"/>
    <property type="match status" value="1"/>
</dbReference>
<keyword evidence="5" id="KW-1185">Reference proteome</keyword>
<evidence type="ECO:0000256" key="2">
    <source>
        <dbReference type="ARBA" id="ARBA00022737"/>
    </source>
</evidence>